<evidence type="ECO:0000256" key="2">
    <source>
        <dbReference type="ARBA" id="ARBA00023125"/>
    </source>
</evidence>
<protein>
    <recommendedName>
        <fullName evidence="6">Xylanolytic transcriptional activator regulatory domain-containing protein</fullName>
    </recommendedName>
</protein>
<dbReference type="GO" id="GO:0000435">
    <property type="term" value="P:positive regulation of transcription from RNA polymerase II promoter by galactose"/>
    <property type="evidence" value="ECO:0007669"/>
    <property type="project" value="TreeGrafter"/>
</dbReference>
<dbReference type="CDD" id="cd12148">
    <property type="entry name" value="fungal_TF_MHR"/>
    <property type="match status" value="1"/>
</dbReference>
<sequence length="668" mass="74520">MILDRKTLQVSHLGGIQVGYRPSREILDHSKPTLVLFNPFTVTADYYLPEFENEALLHAANLIAFEPLGHGHTFPQKAENFTYWDSAIMALQALDKLGVERVFAAGTSQGGWIATRMALLAPTRVGGIIAIGSSMDSESPRSRELGCWDGPGATSGLVTLAGNLAPADDFEPGSEYCDFLMDIGFGKSVDQKTRNFWSESIRYNYSGSSGRRRICQAAVNLATRDGLHERLPYIRCPVLWLHGTDDVVFSTRNAEEGIRLFVNAAEARLIKFPGGVHFLSWTHKEEVAQELLTFINKWGRTSKALLYLSQLEQRLGEIESTVKGLQQSQSTIQTGTVGAPQLANGSQSSIPESSIPPEPPGRYPASAEMGEIDASEDAIDGMGAIKFTDEEDCGYFGPSSNVAFVRHISLALAKASGQSQMIQTRTDSSLPSANEWTRVTRPHYVHGGTSEGTFPRSQRSVNIYTLPPEDYTWRLIKEYFQKTGQLLPFIHEESFCETYFQLKRTNFTMARRTWLGLLNMILAMATTLTVDGYPSSEERIAESDVYYQRANGLLQYLLIVGQYLQGTQKSVRAWTVHGLAITTAFQLGLHSPRTNQDFPPLESEIRKRVWFGCILLDRTLSMTYGRACMIPEKYIKLELPTADIQVMGQSPVMDTRQRMDAMYFRATM</sequence>
<evidence type="ECO:0000256" key="5">
    <source>
        <dbReference type="SAM" id="MobiDB-lite"/>
    </source>
</evidence>
<feature type="region of interest" description="Disordered" evidence="5">
    <location>
        <begin position="337"/>
        <end position="367"/>
    </location>
</feature>
<name>A0AA39D3G4_9EURO</name>
<organism evidence="7 8">
    <name type="scientific">Knufia peltigerae</name>
    <dbReference type="NCBI Taxonomy" id="1002370"/>
    <lineage>
        <taxon>Eukaryota</taxon>
        <taxon>Fungi</taxon>
        <taxon>Dikarya</taxon>
        <taxon>Ascomycota</taxon>
        <taxon>Pezizomycotina</taxon>
        <taxon>Eurotiomycetes</taxon>
        <taxon>Chaetothyriomycetidae</taxon>
        <taxon>Chaetothyriales</taxon>
        <taxon>Trichomeriaceae</taxon>
        <taxon>Knufia</taxon>
    </lineage>
</organism>
<dbReference type="InterPro" id="IPR029058">
    <property type="entry name" value="AB_hydrolase_fold"/>
</dbReference>
<dbReference type="GO" id="GO:0008270">
    <property type="term" value="F:zinc ion binding"/>
    <property type="evidence" value="ECO:0007669"/>
    <property type="project" value="InterPro"/>
</dbReference>
<comment type="caution">
    <text evidence="7">The sequence shown here is derived from an EMBL/GenBank/DDBJ whole genome shotgun (WGS) entry which is preliminary data.</text>
</comment>
<keyword evidence="4" id="KW-0539">Nucleus</keyword>
<dbReference type="GO" id="GO:0005634">
    <property type="term" value="C:nucleus"/>
    <property type="evidence" value="ECO:0007669"/>
    <property type="project" value="TreeGrafter"/>
</dbReference>
<evidence type="ECO:0000256" key="4">
    <source>
        <dbReference type="ARBA" id="ARBA00023242"/>
    </source>
</evidence>
<dbReference type="EMBL" id="JAPDRN010000007">
    <property type="protein sequence ID" value="KAJ9643719.1"/>
    <property type="molecule type" value="Genomic_DNA"/>
</dbReference>
<dbReference type="InterPro" id="IPR007219">
    <property type="entry name" value="XnlR_reg_dom"/>
</dbReference>
<evidence type="ECO:0000259" key="6">
    <source>
        <dbReference type="SMART" id="SM00906"/>
    </source>
</evidence>
<evidence type="ECO:0000256" key="1">
    <source>
        <dbReference type="ARBA" id="ARBA00023015"/>
    </source>
</evidence>
<dbReference type="PANTHER" id="PTHR47424:SF3">
    <property type="entry name" value="REGULATORY PROTEIN GAL4"/>
    <property type="match status" value="1"/>
</dbReference>
<evidence type="ECO:0000313" key="8">
    <source>
        <dbReference type="Proteomes" id="UP001172681"/>
    </source>
</evidence>
<keyword evidence="1" id="KW-0805">Transcription regulation</keyword>
<feature type="domain" description="Xylanolytic transcriptional activator regulatory" evidence="6">
    <location>
        <begin position="573"/>
        <end position="646"/>
    </location>
</feature>
<keyword evidence="8" id="KW-1185">Reference proteome</keyword>
<dbReference type="SMART" id="SM00906">
    <property type="entry name" value="Fungal_trans"/>
    <property type="match status" value="1"/>
</dbReference>
<dbReference type="GO" id="GO:0000981">
    <property type="term" value="F:DNA-binding transcription factor activity, RNA polymerase II-specific"/>
    <property type="evidence" value="ECO:0007669"/>
    <property type="project" value="TreeGrafter"/>
</dbReference>
<accession>A0AA39D3G4</accession>
<evidence type="ECO:0000256" key="3">
    <source>
        <dbReference type="ARBA" id="ARBA00023163"/>
    </source>
</evidence>
<reference evidence="7" key="1">
    <citation type="submission" date="2022-10" db="EMBL/GenBank/DDBJ databases">
        <title>Culturing micro-colonial fungi from biological soil crusts in the Mojave desert and describing Neophaeococcomyces mojavensis, and introducing the new genera and species Taxawa tesnikishii.</title>
        <authorList>
            <person name="Kurbessoian T."/>
            <person name="Stajich J.E."/>
        </authorList>
    </citation>
    <scope>NUCLEOTIDE SEQUENCE</scope>
    <source>
        <strain evidence="7">TK_35</strain>
    </source>
</reference>
<dbReference type="AlphaFoldDB" id="A0AA39D3G4"/>
<dbReference type="GO" id="GO:0000978">
    <property type="term" value="F:RNA polymerase II cis-regulatory region sequence-specific DNA binding"/>
    <property type="evidence" value="ECO:0007669"/>
    <property type="project" value="TreeGrafter"/>
</dbReference>
<dbReference type="InterPro" id="IPR000073">
    <property type="entry name" value="AB_hydrolase_1"/>
</dbReference>
<dbReference type="Pfam" id="PF04082">
    <property type="entry name" value="Fungal_trans"/>
    <property type="match status" value="1"/>
</dbReference>
<proteinExistence type="predicted"/>
<keyword evidence="3" id="KW-0804">Transcription</keyword>
<keyword evidence="2" id="KW-0238">DNA-binding</keyword>
<gene>
    <name evidence="7" type="ORF">H2204_001864</name>
</gene>
<dbReference type="Gene3D" id="3.40.50.1820">
    <property type="entry name" value="alpha/beta hydrolase"/>
    <property type="match status" value="1"/>
</dbReference>
<dbReference type="Pfam" id="PF00561">
    <property type="entry name" value="Abhydrolase_1"/>
    <property type="match status" value="1"/>
</dbReference>
<evidence type="ECO:0000313" key="7">
    <source>
        <dbReference type="EMBL" id="KAJ9643719.1"/>
    </source>
</evidence>
<dbReference type="Proteomes" id="UP001172681">
    <property type="component" value="Unassembled WGS sequence"/>
</dbReference>
<dbReference type="SUPFAM" id="SSF53474">
    <property type="entry name" value="alpha/beta-Hydrolases"/>
    <property type="match status" value="1"/>
</dbReference>
<dbReference type="GO" id="GO:0006351">
    <property type="term" value="P:DNA-templated transcription"/>
    <property type="evidence" value="ECO:0007669"/>
    <property type="project" value="InterPro"/>
</dbReference>
<dbReference type="InterPro" id="IPR051127">
    <property type="entry name" value="Fungal_SecMet_Regulators"/>
</dbReference>
<dbReference type="PANTHER" id="PTHR47424">
    <property type="entry name" value="REGULATORY PROTEIN GAL4"/>
    <property type="match status" value="1"/>
</dbReference>